<feature type="compositionally biased region" description="Polar residues" evidence="4">
    <location>
        <begin position="192"/>
        <end position="213"/>
    </location>
</feature>
<evidence type="ECO:0000259" key="5">
    <source>
        <dbReference type="PROSITE" id="PS50102"/>
    </source>
</evidence>
<proteinExistence type="predicted"/>
<dbReference type="SMART" id="SM00360">
    <property type="entry name" value="RRM"/>
    <property type="match status" value="2"/>
</dbReference>
<reference evidence="6 7" key="2">
    <citation type="submission" date="2018-11" db="EMBL/GenBank/DDBJ databases">
        <authorList>
            <consortium name="Pathogen Informatics"/>
        </authorList>
    </citation>
    <scope>NUCLEOTIDE SEQUENCE [LARGE SCALE GENOMIC DNA]</scope>
    <source>
        <strain evidence="6 7">Egypt</strain>
    </source>
</reference>
<dbReference type="OrthoDB" id="271725at2759"/>
<dbReference type="Pfam" id="PF00076">
    <property type="entry name" value="RRM_1"/>
    <property type="match status" value="2"/>
</dbReference>
<feature type="compositionally biased region" description="Low complexity" evidence="4">
    <location>
        <begin position="1145"/>
        <end position="1155"/>
    </location>
</feature>
<evidence type="ECO:0000256" key="3">
    <source>
        <dbReference type="PROSITE-ProRule" id="PRU00176"/>
    </source>
</evidence>
<feature type="compositionally biased region" description="Basic residues" evidence="4">
    <location>
        <begin position="132"/>
        <end position="151"/>
    </location>
</feature>
<feature type="compositionally biased region" description="Polar residues" evidence="4">
    <location>
        <begin position="548"/>
        <end position="565"/>
    </location>
</feature>
<dbReference type="InterPro" id="IPR035979">
    <property type="entry name" value="RBD_domain_sf"/>
</dbReference>
<evidence type="ECO:0000256" key="4">
    <source>
        <dbReference type="SAM" id="MobiDB-lite"/>
    </source>
</evidence>
<keyword evidence="7" id="KW-1185">Reference proteome</keyword>
<feature type="compositionally biased region" description="Low complexity" evidence="4">
    <location>
        <begin position="13"/>
        <end position="28"/>
    </location>
</feature>
<evidence type="ECO:0000256" key="2">
    <source>
        <dbReference type="ARBA" id="ARBA00022884"/>
    </source>
</evidence>
<feature type="compositionally biased region" description="Basic and acidic residues" evidence="4">
    <location>
        <begin position="171"/>
        <end position="181"/>
    </location>
</feature>
<feature type="compositionally biased region" description="Basic and acidic residues" evidence="4">
    <location>
        <begin position="1133"/>
        <end position="1142"/>
    </location>
</feature>
<feature type="compositionally biased region" description="Low complexity" evidence="4">
    <location>
        <begin position="328"/>
        <end position="341"/>
    </location>
</feature>
<organism evidence="8">
    <name type="scientific">Echinostoma caproni</name>
    <dbReference type="NCBI Taxonomy" id="27848"/>
    <lineage>
        <taxon>Eukaryota</taxon>
        <taxon>Metazoa</taxon>
        <taxon>Spiralia</taxon>
        <taxon>Lophotrochozoa</taxon>
        <taxon>Platyhelminthes</taxon>
        <taxon>Trematoda</taxon>
        <taxon>Digenea</taxon>
        <taxon>Plagiorchiida</taxon>
        <taxon>Echinostomata</taxon>
        <taxon>Echinostomatoidea</taxon>
        <taxon>Echinostomatidae</taxon>
        <taxon>Echinostoma</taxon>
    </lineage>
</organism>
<feature type="compositionally biased region" description="Low complexity" evidence="4">
    <location>
        <begin position="45"/>
        <end position="62"/>
    </location>
</feature>
<accession>A0A183A5J4</accession>
<feature type="region of interest" description="Disordered" evidence="4">
    <location>
        <begin position="1"/>
        <end position="68"/>
    </location>
</feature>
<dbReference type="PANTHER" id="PTHR24012">
    <property type="entry name" value="RNA BINDING PROTEIN"/>
    <property type="match status" value="1"/>
</dbReference>
<dbReference type="WBParaSite" id="ECPE_0000222901-mRNA-1">
    <property type="protein sequence ID" value="ECPE_0000222901-mRNA-1"/>
    <property type="gene ID" value="ECPE_0000222901"/>
</dbReference>
<dbReference type="InterPro" id="IPR000504">
    <property type="entry name" value="RRM_dom"/>
</dbReference>
<name>A0A183A5J4_9TREM</name>
<reference evidence="8" key="1">
    <citation type="submission" date="2016-06" db="UniProtKB">
        <authorList>
            <consortium name="WormBaseParasite"/>
        </authorList>
    </citation>
    <scope>IDENTIFICATION</scope>
</reference>
<protein>
    <submittedName>
        <fullName evidence="8">RRM domain-containing protein</fullName>
    </submittedName>
</protein>
<feature type="region of interest" description="Disordered" evidence="4">
    <location>
        <begin position="265"/>
        <end position="370"/>
    </location>
</feature>
<feature type="region of interest" description="Disordered" evidence="4">
    <location>
        <begin position="548"/>
        <end position="579"/>
    </location>
</feature>
<keyword evidence="2 3" id="KW-0694">RNA-binding</keyword>
<dbReference type="Gene3D" id="3.30.70.330">
    <property type="match status" value="2"/>
</dbReference>
<feature type="region of interest" description="Disordered" evidence="4">
    <location>
        <begin position="125"/>
        <end position="214"/>
    </location>
</feature>
<evidence type="ECO:0000313" key="7">
    <source>
        <dbReference type="Proteomes" id="UP000272942"/>
    </source>
</evidence>
<gene>
    <name evidence="6" type="ORF">ECPE_LOCUS2229</name>
</gene>
<feature type="domain" description="RRM" evidence="5">
    <location>
        <begin position="974"/>
        <end position="1046"/>
    </location>
</feature>
<dbReference type="InterPro" id="IPR012677">
    <property type="entry name" value="Nucleotide-bd_a/b_plait_sf"/>
</dbReference>
<keyword evidence="1" id="KW-0677">Repeat</keyword>
<dbReference type="PROSITE" id="PS50102">
    <property type="entry name" value="RRM"/>
    <property type="match status" value="2"/>
</dbReference>
<evidence type="ECO:0000313" key="8">
    <source>
        <dbReference type="WBParaSite" id="ECPE_0000222901-mRNA-1"/>
    </source>
</evidence>
<dbReference type="GO" id="GO:0003723">
    <property type="term" value="F:RNA binding"/>
    <property type="evidence" value="ECO:0007669"/>
    <property type="project" value="UniProtKB-UniRule"/>
</dbReference>
<feature type="region of interest" description="Disordered" evidence="4">
    <location>
        <begin position="899"/>
        <end position="923"/>
    </location>
</feature>
<evidence type="ECO:0000256" key="1">
    <source>
        <dbReference type="ARBA" id="ARBA00022737"/>
    </source>
</evidence>
<feature type="compositionally biased region" description="Basic and acidic residues" evidence="4">
    <location>
        <begin position="35"/>
        <end position="44"/>
    </location>
</feature>
<evidence type="ECO:0000313" key="6">
    <source>
        <dbReference type="EMBL" id="VDP65820.1"/>
    </source>
</evidence>
<feature type="compositionally biased region" description="Polar residues" evidence="4">
    <location>
        <begin position="293"/>
        <end position="316"/>
    </location>
</feature>
<dbReference type="Proteomes" id="UP000272942">
    <property type="component" value="Unassembled WGS sequence"/>
</dbReference>
<dbReference type="EMBL" id="UZAN01039483">
    <property type="protein sequence ID" value="VDP65820.1"/>
    <property type="molecule type" value="Genomic_DNA"/>
</dbReference>
<feature type="domain" description="RRM" evidence="5">
    <location>
        <begin position="1052"/>
        <end position="1137"/>
    </location>
</feature>
<feature type="compositionally biased region" description="Polar residues" evidence="4">
    <location>
        <begin position="156"/>
        <end position="170"/>
    </location>
</feature>
<feature type="region of interest" description="Disordered" evidence="4">
    <location>
        <begin position="1130"/>
        <end position="1172"/>
    </location>
</feature>
<sequence length="1400" mass="150311">MAEKTPSRPIAVTTTAATTTATTTATTAEPVYSEQDEHVTESRRTCSSTDSGRSSISSSQTSHCDVDSADKSGLTTHIDHLLTVDKASSSEHNVINSAPNDLVEDLDMYADVTLIPKSTSTLVFHPKESKVHTKRASRTKGGKSSKSRKQTTSKSVESNEPSTKNLPSQMDSHKSTSKEQKSVSSKACEVNTAVSTSNSTEASESVDSSTLVPSKSKCLTVAELRRNRKHYLVRERRLRSMKPLTPLTQPRKELMDYCSTQEKEETKAIHSHPVNSVESCAIQPDTTGPEPSPTSVTSASPKHVSRSITHGTQPQTLDVEKPDVKFCSYSSSSSPLPNSGPKIRASLSNKRRPRAGGSPVSTSNSSIGKPHFLQRAGKSVPIRPLLPMELQHNHPLCTVTHRKQWTDRNNKRVVQNSALLPNPLFQSTNCLCVQHMDASGMLINQPLYWLLPGFQFNHYAQTSDTGIRNATGDVKQSSQQFSPMAQTDGPTLLPSSWHQTANPYGGPDFSGGNFGNTNELCGQLVGIQLPPDSKLHSGKNYCVQKTSLSAKGSSQELPSVSVQTEDMSKGTGDMPVSTDGLNQLERKTNRTDALDVNKNVTRQGDLKANPNREADDGTSTYISSLSTKPRSLLTVGDGVRQGNSCSVAVPITGSESTDISRSYILGAGIPDGNATTGPIMPNVITYNNNGDSCVMPTSFIYVYSADGQLFAIPSTAMLYPTPTVPSADVGSGSDSAYSSPPAVLSAQAVHEAANLHQAYTATTNFDIPTGVIGTAQDLNSANTLTPHYEPMCTNQLTLPGQIPSSYPPEVNQWSGCTLPVDSEHASGMNPPPQNQNPIRPILISSQNANIMMQNALALSGQYMSGSMTSNQIPASIIGSGERNGKESLAVQSLATIRSTQHSQPLKISENGKNQKPNFESQSGLLGHAKAGGSILGDSKSMILHSMPSFMDDLARNGSNVQISHARQKKHSSKTNLYIRGLPSTFTEEQLHTLAPDKELIRSVKLISGTEGEMYGFIDFTSNVAARAALLHIKSNNRELYVNFAYESEKDPHNVYITNIPETWTAGNVEDLKKIFQPYGQIATAIVMTKRSNNFCTGAGFVRFVRAEDAQRAIEGIRTAQIKLDGGKGPLEVKLADRQKPVDDQSSSSKSRTSKSLNDGNPHGSDGSIETQTDTFRHSNNQCVKKTSGCLLAADPVAPLLGLALNAGSPGNPRSTSAAPVGPGLLSNANNFNVLSRLNNPASFAMAIQSALSNAPPLVHSNLLLQNPLHAINFSISMPNDSQSVNQANLLPYRAQASHVANLLSQPRGPRINTGLLQNPPLPTTALFPNQTGLIPMVRGPVDEISYNSPSIGVSGTQSQSAILGHGDMRRVVSNSRCDEWEWGSCCSSLPCRYGKKEVLL</sequence>
<dbReference type="SUPFAM" id="SSF54928">
    <property type="entry name" value="RNA-binding domain, RBD"/>
    <property type="match status" value="1"/>
</dbReference>